<evidence type="ECO:0000313" key="7">
    <source>
        <dbReference type="EMBL" id="MPL69386.1"/>
    </source>
</evidence>
<dbReference type="Gene3D" id="3.30.43.10">
    <property type="entry name" value="Uridine Diphospho-n-acetylenolpyruvylglucosamine Reductase, domain 2"/>
    <property type="match status" value="1"/>
</dbReference>
<name>A0A644TQX3_9ZZZZ</name>
<keyword evidence="4" id="KW-0274">FAD</keyword>
<comment type="caution">
    <text evidence="7">The sequence shown here is derived from an EMBL/GenBank/DDBJ whole genome shotgun (WGS) entry which is preliminary data.</text>
</comment>
<dbReference type="InterPro" id="IPR006094">
    <property type="entry name" value="Oxid_FAD_bind_N"/>
</dbReference>
<evidence type="ECO:0000256" key="5">
    <source>
        <dbReference type="ARBA" id="ARBA00023002"/>
    </source>
</evidence>
<dbReference type="InterPro" id="IPR016167">
    <property type="entry name" value="FAD-bd_PCMH_sub1"/>
</dbReference>
<dbReference type="InterPro" id="IPR016166">
    <property type="entry name" value="FAD-bd_PCMH"/>
</dbReference>
<evidence type="ECO:0000256" key="2">
    <source>
        <dbReference type="ARBA" id="ARBA00008000"/>
    </source>
</evidence>
<keyword evidence="5 7" id="KW-0560">Oxidoreductase</keyword>
<dbReference type="PANTHER" id="PTHR42934">
    <property type="entry name" value="GLYCOLATE OXIDASE SUBUNIT GLCD"/>
    <property type="match status" value="1"/>
</dbReference>
<keyword evidence="3" id="KW-0285">Flavoprotein</keyword>
<comment type="cofactor">
    <cofactor evidence="1">
        <name>FAD</name>
        <dbReference type="ChEBI" id="CHEBI:57692"/>
    </cofactor>
</comment>
<dbReference type="AlphaFoldDB" id="A0A644TQX3"/>
<dbReference type="InterPro" id="IPR036318">
    <property type="entry name" value="FAD-bd_PCMH-like_sf"/>
</dbReference>
<dbReference type="Gene3D" id="3.30.465.10">
    <property type="match status" value="1"/>
</dbReference>
<dbReference type="Gene3D" id="3.30.70.2190">
    <property type="match status" value="1"/>
</dbReference>
<dbReference type="FunFam" id="3.30.70.2740:FF:000001">
    <property type="entry name" value="D-lactate dehydrogenase mitochondrial"/>
    <property type="match status" value="1"/>
</dbReference>
<reference evidence="7" key="1">
    <citation type="submission" date="2019-08" db="EMBL/GenBank/DDBJ databases">
        <authorList>
            <person name="Kucharzyk K."/>
            <person name="Murdoch R.W."/>
            <person name="Higgins S."/>
            <person name="Loffler F."/>
        </authorList>
    </citation>
    <scope>NUCLEOTIDE SEQUENCE</scope>
</reference>
<dbReference type="SUPFAM" id="SSF55103">
    <property type="entry name" value="FAD-linked oxidases, C-terminal domain"/>
    <property type="match status" value="1"/>
</dbReference>
<dbReference type="GO" id="GO:0071949">
    <property type="term" value="F:FAD binding"/>
    <property type="evidence" value="ECO:0007669"/>
    <property type="project" value="InterPro"/>
</dbReference>
<dbReference type="InterPro" id="IPR016164">
    <property type="entry name" value="FAD-linked_Oxase-like_C"/>
</dbReference>
<dbReference type="Pfam" id="PF01565">
    <property type="entry name" value="FAD_binding_4"/>
    <property type="match status" value="1"/>
</dbReference>
<evidence type="ECO:0000256" key="1">
    <source>
        <dbReference type="ARBA" id="ARBA00001974"/>
    </source>
</evidence>
<dbReference type="PANTHER" id="PTHR42934:SF2">
    <property type="entry name" value="GLYCOLATE OXIDASE SUBUNIT GLCD"/>
    <property type="match status" value="1"/>
</dbReference>
<dbReference type="Gene3D" id="1.10.45.10">
    <property type="entry name" value="Vanillyl-alcohol Oxidase, Chain A, domain 4"/>
    <property type="match status" value="1"/>
</dbReference>
<dbReference type="Gene3D" id="3.30.70.2740">
    <property type="match status" value="1"/>
</dbReference>
<accession>A0A644TQX3</accession>
<dbReference type="GO" id="GO:0016491">
    <property type="term" value="F:oxidoreductase activity"/>
    <property type="evidence" value="ECO:0007669"/>
    <property type="project" value="UniProtKB-KW"/>
</dbReference>
<dbReference type="InterPro" id="IPR004113">
    <property type="entry name" value="FAD-bd_oxidored_4_C"/>
</dbReference>
<dbReference type="SUPFAM" id="SSF56176">
    <property type="entry name" value="FAD-binding/transporter-associated domain-like"/>
    <property type="match status" value="1"/>
</dbReference>
<dbReference type="PROSITE" id="PS51387">
    <property type="entry name" value="FAD_PCMH"/>
    <property type="match status" value="1"/>
</dbReference>
<sequence length="464" mass="49832">MNQAVLSKLKAIVGENHILTEFEDRYCYSFDSTFINSMPDLVIQPGSRDEIAAICRIAYANDIPVVTRGAATGLSGGAVPVKGGIVIETTRLNKVLEVNTSNFYAIVEPGTITQDYLAAVDKAGLFYPPDPASSKMSTIGGNIAECAGGPHGVKYGITRDYVLGLEVVLPDGSIVQTGNLIDGDMSGPDWTMLYCGSEGTLGVITKIMLKLTHKPQAKQTMMATFSAIEDAATTVSTMMASGVIPTTLEIMDNMTIRAVENFLNIGLPIEAGAILLIEVDGDPQAVEKHVQHVLKVCNDCNASSVKVAKTAQEADGLWKARRSVSPACGKLNPTKISEDATVPRSRIPEMVSAVQAIAKKYNLKMVIFGHAGDGNLHPNILSNKHDKEEMARVEKAVEELFQVALKLGGTLSGEHGIGYLKAPFLVWETGEEGFKFGKDVKQAVDPKSLMNPGKMFDYHDDKAV</sequence>
<proteinExistence type="inferred from homology"/>
<organism evidence="7">
    <name type="scientific">bioreactor metagenome</name>
    <dbReference type="NCBI Taxonomy" id="1076179"/>
    <lineage>
        <taxon>unclassified sequences</taxon>
        <taxon>metagenomes</taxon>
        <taxon>ecological metagenomes</taxon>
    </lineage>
</organism>
<evidence type="ECO:0000259" key="6">
    <source>
        <dbReference type="PROSITE" id="PS51387"/>
    </source>
</evidence>
<comment type="similarity">
    <text evidence="2">Belongs to the FAD-binding oxidoreductase/transferase type 4 family.</text>
</comment>
<dbReference type="InterPro" id="IPR016169">
    <property type="entry name" value="FAD-bd_PCMH_sub2"/>
</dbReference>
<feature type="domain" description="FAD-binding PCMH-type" evidence="6">
    <location>
        <begin position="35"/>
        <end position="214"/>
    </location>
</feature>
<dbReference type="InterPro" id="IPR016171">
    <property type="entry name" value="Vanillyl_alc_oxidase_C-sub2"/>
</dbReference>
<dbReference type="Pfam" id="PF02913">
    <property type="entry name" value="FAD-oxidase_C"/>
    <property type="match status" value="1"/>
</dbReference>
<dbReference type="EMBL" id="VSSQ01000046">
    <property type="protein sequence ID" value="MPL69386.1"/>
    <property type="molecule type" value="Genomic_DNA"/>
</dbReference>
<dbReference type="InterPro" id="IPR051914">
    <property type="entry name" value="FAD-linked_OxidoTrans_Type4"/>
</dbReference>
<evidence type="ECO:0000256" key="3">
    <source>
        <dbReference type="ARBA" id="ARBA00022630"/>
    </source>
</evidence>
<evidence type="ECO:0000256" key="4">
    <source>
        <dbReference type="ARBA" id="ARBA00022827"/>
    </source>
</evidence>
<dbReference type="EC" id="1.-.-.-" evidence="7"/>
<gene>
    <name evidence="7" type="ORF">SDC9_15126</name>
</gene>
<protein>
    <submittedName>
        <fullName evidence="7">Putative FAD-linked oxidoreductase</fullName>
        <ecNumber evidence="7">1.-.-.-</ecNumber>
    </submittedName>
</protein>